<organism evidence="3 4">
    <name type="scientific">Lutibacter oceani</name>
    <dbReference type="NCBI Taxonomy" id="1853311"/>
    <lineage>
        <taxon>Bacteria</taxon>
        <taxon>Pseudomonadati</taxon>
        <taxon>Bacteroidota</taxon>
        <taxon>Flavobacteriia</taxon>
        <taxon>Flavobacteriales</taxon>
        <taxon>Flavobacteriaceae</taxon>
        <taxon>Lutibacter</taxon>
    </lineage>
</organism>
<name>A0A3D9RLN9_9FLAO</name>
<evidence type="ECO:0000259" key="2">
    <source>
        <dbReference type="Pfam" id="PF06580"/>
    </source>
</evidence>
<dbReference type="Pfam" id="PF06580">
    <property type="entry name" value="His_kinase"/>
    <property type="match status" value="1"/>
</dbReference>
<keyword evidence="1" id="KW-0472">Membrane</keyword>
<sequence length="354" mass="41161">MKLFVKNINPLIIHILCWAIFISINLLTFYNRFQILPKDVNFYIKIGINIFIFYLNYSLLVPKLLLSKRILLYVAASVSFIFFSVYLNNLFPPPEAFFKEMMANRPDFPKFDENVPKFRSNDRIFMGVQVFVASLLFAVGASIKLVVEWYKSEKIKALIKNEKVNTELSFLKTQLNPHFLFNSLNSIYSLANKKSDNTTDAIITLSELMRYMIYETNKDVVSLQNEINYIKNYISLQNLRLKDSSGVRFNVHGYLDYYIEPLLLISFIENAFKYGTDYTGKTNIVIKINVENGNLNLNISNYISLKEKNNPNSGIGIQNIKKRLKLLYPDSHTLTIEELDNLFTVELLLKLKKI</sequence>
<dbReference type="InterPro" id="IPR036890">
    <property type="entry name" value="HATPase_C_sf"/>
</dbReference>
<evidence type="ECO:0000313" key="4">
    <source>
        <dbReference type="Proteomes" id="UP000256429"/>
    </source>
</evidence>
<evidence type="ECO:0000256" key="1">
    <source>
        <dbReference type="SAM" id="Phobius"/>
    </source>
</evidence>
<dbReference type="PANTHER" id="PTHR34220">
    <property type="entry name" value="SENSOR HISTIDINE KINASE YPDA"/>
    <property type="match status" value="1"/>
</dbReference>
<dbReference type="OrthoDB" id="9809908at2"/>
<keyword evidence="1" id="KW-0812">Transmembrane</keyword>
<gene>
    <name evidence="3" type="ORF">BX611_2455</name>
</gene>
<dbReference type="InterPro" id="IPR050640">
    <property type="entry name" value="Bact_2-comp_sensor_kinase"/>
</dbReference>
<keyword evidence="3" id="KW-0808">Transferase</keyword>
<dbReference type="GO" id="GO:0016020">
    <property type="term" value="C:membrane"/>
    <property type="evidence" value="ECO:0007669"/>
    <property type="project" value="InterPro"/>
</dbReference>
<dbReference type="InterPro" id="IPR010559">
    <property type="entry name" value="Sig_transdc_His_kin_internal"/>
</dbReference>
<dbReference type="Proteomes" id="UP000256429">
    <property type="component" value="Unassembled WGS sequence"/>
</dbReference>
<dbReference type="EMBL" id="QTTQ01000011">
    <property type="protein sequence ID" value="REE80800.1"/>
    <property type="molecule type" value="Genomic_DNA"/>
</dbReference>
<evidence type="ECO:0000313" key="3">
    <source>
        <dbReference type="EMBL" id="REE80800.1"/>
    </source>
</evidence>
<keyword evidence="1" id="KW-1133">Transmembrane helix</keyword>
<feature type="transmembrane region" description="Helical" evidence="1">
    <location>
        <begin position="12"/>
        <end position="30"/>
    </location>
</feature>
<reference evidence="3 4" key="1">
    <citation type="submission" date="2018-08" db="EMBL/GenBank/DDBJ databases">
        <title>Genomic Encyclopedia of Type Strains, Phase III (KMG-III): the genomes of soil and plant-associated and newly described type strains.</title>
        <authorList>
            <person name="Whitman W."/>
        </authorList>
    </citation>
    <scope>NUCLEOTIDE SEQUENCE [LARGE SCALE GENOMIC DNA]</scope>
    <source>
        <strain evidence="3 4">325-5</strain>
    </source>
</reference>
<accession>A0A3D9RLN9</accession>
<keyword evidence="4" id="KW-1185">Reference proteome</keyword>
<keyword evidence="3" id="KW-0418">Kinase</keyword>
<feature type="transmembrane region" description="Helical" evidence="1">
    <location>
        <begin position="124"/>
        <end position="147"/>
    </location>
</feature>
<proteinExistence type="predicted"/>
<feature type="transmembrane region" description="Helical" evidence="1">
    <location>
        <begin position="42"/>
        <end position="61"/>
    </location>
</feature>
<dbReference type="Gene3D" id="3.30.565.10">
    <property type="entry name" value="Histidine kinase-like ATPase, C-terminal domain"/>
    <property type="match status" value="1"/>
</dbReference>
<comment type="caution">
    <text evidence="3">The sequence shown here is derived from an EMBL/GenBank/DDBJ whole genome shotgun (WGS) entry which is preliminary data.</text>
</comment>
<dbReference type="AlphaFoldDB" id="A0A3D9RLN9"/>
<dbReference type="GO" id="GO:0000155">
    <property type="term" value="F:phosphorelay sensor kinase activity"/>
    <property type="evidence" value="ECO:0007669"/>
    <property type="project" value="InterPro"/>
</dbReference>
<dbReference type="PANTHER" id="PTHR34220:SF7">
    <property type="entry name" value="SENSOR HISTIDINE KINASE YPDA"/>
    <property type="match status" value="1"/>
</dbReference>
<feature type="transmembrane region" description="Helical" evidence="1">
    <location>
        <begin position="70"/>
        <end position="91"/>
    </location>
</feature>
<protein>
    <submittedName>
        <fullName evidence="3">Histidine kinase</fullName>
    </submittedName>
</protein>
<feature type="domain" description="Signal transduction histidine kinase internal region" evidence="2">
    <location>
        <begin position="167"/>
        <end position="243"/>
    </location>
</feature>